<dbReference type="UniPathway" id="UPA00068">
    <property type="reaction ID" value="UER00113"/>
</dbReference>
<sequence>TKTPSPALSPATAAQVRVVHYTMKTDSRHRELTPPIPDAMSSKGSVVLAYSGGLDTSCILVWPKEKGYDVTTYLANIGQKEDFKEARKKALKLGAKKVFIEDVSREFVEEFIWPAIQSSALYEDCYLLGTSLTRPCIAGKKVEVVQREGAKYVSHSATGKGNDQVRFELICYSTPWRMPEFYNWFKGRSDLMEYAKQHGIPILVTPKNLWSMDKYLMHISYEAGILENPKNQVPPGLYTKIQDPAKAPNTPDILKIQFKKGVPVKVTNVKDGTTHQTSSELFVYLNEVAGKHGVGCIAIARGIYQTPGGTILYHAHLDIKVFTTDREVHKTKQGLGLKLADPECEIVCPCIAKSQEPAEGKVQVLVLKDQVYILGWESPLSLYSEELVSMNVQGDYELIDDTGFININSLRLKEYHRLQSKVTAR</sequence>
<evidence type="ECO:0000259" key="15">
    <source>
        <dbReference type="Pfam" id="PF00764"/>
    </source>
</evidence>
<dbReference type="Ensembl" id="ENSNLET00000043028.1">
    <property type="protein sequence ID" value="ENSNLEP00000042382.1"/>
    <property type="gene ID" value="ENSNLEG00000034701.1"/>
</dbReference>
<dbReference type="Gene3D" id="1.20.5.470">
    <property type="entry name" value="Single helix bin"/>
    <property type="match status" value="1"/>
</dbReference>
<dbReference type="OMA" id="ALYEDCY"/>
<evidence type="ECO:0000313" key="18">
    <source>
        <dbReference type="Proteomes" id="UP000001073"/>
    </source>
</evidence>
<dbReference type="EMBL" id="ADFV01033538">
    <property type="status" value="NOT_ANNOTATED_CDS"/>
    <property type="molecule type" value="Genomic_DNA"/>
</dbReference>
<dbReference type="CDD" id="cd01999">
    <property type="entry name" value="ASS"/>
    <property type="match status" value="1"/>
</dbReference>
<dbReference type="Proteomes" id="UP000001073">
    <property type="component" value="Chromosome 2"/>
</dbReference>
<evidence type="ECO:0000256" key="13">
    <source>
        <dbReference type="ARBA" id="ARBA00060987"/>
    </source>
</evidence>
<evidence type="ECO:0000256" key="4">
    <source>
        <dbReference type="ARBA" id="ARBA00014810"/>
    </source>
</evidence>
<dbReference type="AlphaFoldDB" id="A0A2I3HFU8"/>
<feature type="domain" description="Arginosuccinate synthase-like N-terminal" evidence="15">
    <location>
        <begin position="46"/>
        <end position="201"/>
    </location>
</feature>
<dbReference type="Pfam" id="PF00764">
    <property type="entry name" value="Arginosuc_synth"/>
    <property type="match status" value="1"/>
</dbReference>
<dbReference type="PANTHER" id="PTHR11587:SF2">
    <property type="entry name" value="ARGININOSUCCINATE SYNTHASE"/>
    <property type="match status" value="1"/>
</dbReference>
<evidence type="ECO:0000313" key="17">
    <source>
        <dbReference type="Ensembl" id="ENSNLEP00000042382.1"/>
    </source>
</evidence>
<evidence type="ECO:0000256" key="5">
    <source>
        <dbReference type="ARBA" id="ARBA00022436"/>
    </source>
</evidence>
<comment type="pathway">
    <text evidence="1">Amino-acid biosynthesis; L-arginine biosynthesis; L-arginine from L-ornithine and carbamoyl phosphate: step 2/3.</text>
</comment>
<keyword evidence="9" id="KW-0547">Nucleotide-binding</keyword>
<proteinExistence type="inferred from homology"/>
<comment type="subunit">
    <text evidence="14">Homotetramer. Interacts with NMRAL1. Interacts with CLOCK; in a circadian manner. Forms tissue-specific complexes with ASL, SLC7A1, HSP90AA1 and nitric oxide synthase NOS1, NOS2 or NOS3; the complex regulates cell-autonomous L-arginine synthesis and citrulline recycling while channeling extracellular L-arginine to nitric oxide synthesis pathway.</text>
</comment>
<dbReference type="GO" id="GO:0000050">
    <property type="term" value="P:urea cycle"/>
    <property type="evidence" value="ECO:0007669"/>
    <property type="project" value="UniProtKB-UniPathway"/>
</dbReference>
<dbReference type="GO" id="GO:0004055">
    <property type="term" value="F:argininosuccinate synthase activity"/>
    <property type="evidence" value="ECO:0007669"/>
    <property type="project" value="UniProtKB-EC"/>
</dbReference>
<dbReference type="UniPathway" id="UPA00158">
    <property type="reaction ID" value="UER00272"/>
</dbReference>
<evidence type="ECO:0000256" key="11">
    <source>
        <dbReference type="ARBA" id="ARBA00029916"/>
    </source>
</evidence>
<evidence type="ECO:0000256" key="12">
    <source>
        <dbReference type="ARBA" id="ARBA00049077"/>
    </source>
</evidence>
<dbReference type="InterPro" id="IPR014729">
    <property type="entry name" value="Rossmann-like_a/b/a_fold"/>
</dbReference>
<evidence type="ECO:0000256" key="8">
    <source>
        <dbReference type="ARBA" id="ARBA00022605"/>
    </source>
</evidence>
<evidence type="ECO:0000256" key="9">
    <source>
        <dbReference type="ARBA" id="ARBA00022741"/>
    </source>
</evidence>
<dbReference type="InterPro" id="IPR048267">
    <property type="entry name" value="Arginosuc_syn_N"/>
</dbReference>
<dbReference type="InterPro" id="IPR023434">
    <property type="entry name" value="Arginosuc_synth_type_1_subfam"/>
</dbReference>
<dbReference type="PANTHER" id="PTHR11587">
    <property type="entry name" value="ARGININOSUCCINATE SYNTHASE"/>
    <property type="match status" value="1"/>
</dbReference>
<reference evidence="17" key="3">
    <citation type="submission" date="2025-09" db="UniProtKB">
        <authorList>
            <consortium name="Ensembl"/>
        </authorList>
    </citation>
    <scope>IDENTIFICATION</scope>
</reference>
<comment type="similarity">
    <text evidence="13">Belongs to the argininosuccinate synthase family. Type 1 subfamily.</text>
</comment>
<dbReference type="NCBIfam" id="TIGR00032">
    <property type="entry name" value="argG"/>
    <property type="match status" value="1"/>
</dbReference>
<dbReference type="STRING" id="61853.ENSNLEP00000042382"/>
<evidence type="ECO:0000256" key="6">
    <source>
        <dbReference type="ARBA" id="ARBA00022571"/>
    </source>
</evidence>
<dbReference type="InterPro" id="IPR001518">
    <property type="entry name" value="Arginosuc_synth"/>
</dbReference>
<evidence type="ECO:0000256" key="10">
    <source>
        <dbReference type="ARBA" id="ARBA00022840"/>
    </source>
</evidence>
<dbReference type="FunFam" id="1.20.5.470:FF:000003">
    <property type="entry name" value="Argininosuccinate synthase 1"/>
    <property type="match status" value="1"/>
</dbReference>
<dbReference type="GO" id="GO:0005737">
    <property type="term" value="C:cytoplasm"/>
    <property type="evidence" value="ECO:0007669"/>
    <property type="project" value="TreeGrafter"/>
</dbReference>
<dbReference type="InParanoid" id="A0A2I3HFU8"/>
<dbReference type="EC" id="6.3.4.5" evidence="3"/>
<dbReference type="Gene3D" id="3.40.50.620">
    <property type="entry name" value="HUPs"/>
    <property type="match status" value="1"/>
</dbReference>
<dbReference type="PROSITE" id="PS00564">
    <property type="entry name" value="ARGININOSUCCIN_SYN_1"/>
    <property type="match status" value="1"/>
</dbReference>
<evidence type="ECO:0000256" key="14">
    <source>
        <dbReference type="ARBA" id="ARBA00062425"/>
    </source>
</evidence>
<dbReference type="SUPFAM" id="SSF52402">
    <property type="entry name" value="Adenine nucleotide alpha hydrolases-like"/>
    <property type="match status" value="1"/>
</dbReference>
<keyword evidence="5" id="KW-0835">Urea cycle</keyword>
<evidence type="ECO:0000259" key="16">
    <source>
        <dbReference type="Pfam" id="PF20979"/>
    </source>
</evidence>
<dbReference type="FunFam" id="3.40.50.620:FF:000019">
    <property type="entry name" value="Argininosuccinate synthase"/>
    <property type="match status" value="1"/>
</dbReference>
<dbReference type="Gene3D" id="3.90.1260.10">
    <property type="entry name" value="Argininosuccinate synthetase, chain A, domain 2"/>
    <property type="match status" value="1"/>
</dbReference>
<organism evidence="17 18">
    <name type="scientific">Nomascus leucogenys</name>
    <name type="common">Northern white-cheeked gibbon</name>
    <name type="synonym">Hylobates leucogenys</name>
    <dbReference type="NCBI Taxonomy" id="61853"/>
    <lineage>
        <taxon>Eukaryota</taxon>
        <taxon>Metazoa</taxon>
        <taxon>Chordata</taxon>
        <taxon>Craniata</taxon>
        <taxon>Vertebrata</taxon>
        <taxon>Euteleostomi</taxon>
        <taxon>Mammalia</taxon>
        <taxon>Eutheria</taxon>
        <taxon>Euarchontoglires</taxon>
        <taxon>Primates</taxon>
        <taxon>Haplorrhini</taxon>
        <taxon>Catarrhini</taxon>
        <taxon>Hylobatidae</taxon>
        <taxon>Nomascus</taxon>
    </lineage>
</organism>
<keyword evidence="18" id="KW-1185">Reference proteome</keyword>
<comment type="pathway">
    <text evidence="2">Nitrogen metabolism; urea cycle; (N(omega)-L-arginino)succinate from L-aspartate and L-citrulline: step 1/1.</text>
</comment>
<reference evidence="17" key="2">
    <citation type="submission" date="2025-08" db="UniProtKB">
        <authorList>
            <consortium name="Ensembl"/>
        </authorList>
    </citation>
    <scope>IDENTIFICATION</scope>
</reference>
<dbReference type="InterPro" id="IPR018223">
    <property type="entry name" value="Arginosuc_synth_CS"/>
</dbReference>
<keyword evidence="6" id="KW-0055">Arginine biosynthesis</keyword>
<name>A0A2I3HFU8_NOMLE</name>
<dbReference type="InterPro" id="IPR024074">
    <property type="entry name" value="AS_cat/multimer_dom_body"/>
</dbReference>
<keyword evidence="10" id="KW-0067">ATP-binding</keyword>
<keyword evidence="7" id="KW-0436">Ligase</keyword>
<dbReference type="GO" id="GO:0006526">
    <property type="term" value="P:L-arginine biosynthetic process"/>
    <property type="evidence" value="ECO:0007669"/>
    <property type="project" value="UniProtKB-UniPathway"/>
</dbReference>
<dbReference type="GeneTree" id="ENSGT00390000004524"/>
<dbReference type="Pfam" id="PF20979">
    <property type="entry name" value="Arginosuc_syn_C"/>
    <property type="match status" value="1"/>
</dbReference>
<evidence type="ECO:0000256" key="2">
    <source>
        <dbReference type="ARBA" id="ARBA00005154"/>
    </source>
</evidence>
<keyword evidence="8" id="KW-0028">Amino-acid biosynthesis</keyword>
<dbReference type="GO" id="GO:0000053">
    <property type="term" value="P:argininosuccinate metabolic process"/>
    <property type="evidence" value="ECO:0007669"/>
    <property type="project" value="TreeGrafter"/>
</dbReference>
<accession>A0A2I3HFU8</accession>
<evidence type="ECO:0000256" key="3">
    <source>
        <dbReference type="ARBA" id="ARBA00012286"/>
    </source>
</evidence>
<reference evidence="17 18" key="1">
    <citation type="submission" date="2012-10" db="EMBL/GenBank/DDBJ databases">
        <authorList>
            <consortium name="Gibbon Genome Sequencing Consortium"/>
        </authorList>
    </citation>
    <scope>NUCLEOTIDE SEQUENCE [LARGE SCALE GENOMIC DNA]</scope>
</reference>
<comment type="catalytic activity">
    <reaction evidence="12">
        <text>L-citrulline + L-aspartate + ATP = 2-(N(omega)-L-arginino)succinate + AMP + diphosphate + H(+)</text>
        <dbReference type="Rhea" id="RHEA:10932"/>
        <dbReference type="ChEBI" id="CHEBI:15378"/>
        <dbReference type="ChEBI" id="CHEBI:29991"/>
        <dbReference type="ChEBI" id="CHEBI:30616"/>
        <dbReference type="ChEBI" id="CHEBI:33019"/>
        <dbReference type="ChEBI" id="CHEBI:57472"/>
        <dbReference type="ChEBI" id="CHEBI:57743"/>
        <dbReference type="ChEBI" id="CHEBI:456215"/>
        <dbReference type="EC" id="6.3.4.5"/>
    </reaction>
</comment>
<dbReference type="SUPFAM" id="SSF69864">
    <property type="entry name" value="Argininosuccinate synthetase, C-terminal domain"/>
    <property type="match status" value="1"/>
</dbReference>
<feature type="domain" description="Arginosuccinate synthase C-terminal" evidence="16">
    <location>
        <begin position="210"/>
        <end position="415"/>
    </location>
</feature>
<evidence type="ECO:0000256" key="1">
    <source>
        <dbReference type="ARBA" id="ARBA00004967"/>
    </source>
</evidence>
<dbReference type="InterPro" id="IPR048268">
    <property type="entry name" value="Arginosuc_syn_C"/>
</dbReference>
<dbReference type="GO" id="GO:0005524">
    <property type="term" value="F:ATP binding"/>
    <property type="evidence" value="ECO:0007669"/>
    <property type="project" value="UniProtKB-KW"/>
</dbReference>
<evidence type="ECO:0000256" key="7">
    <source>
        <dbReference type="ARBA" id="ARBA00022598"/>
    </source>
</evidence>
<protein>
    <recommendedName>
        <fullName evidence="4">Argininosuccinate synthase</fullName>
        <ecNumber evidence="3">6.3.4.5</ecNumber>
    </recommendedName>
    <alternativeName>
        <fullName evidence="11">Citrulline--aspartate ligase</fullName>
    </alternativeName>
</protein>
<dbReference type="NCBIfam" id="NF001770">
    <property type="entry name" value="PRK00509.1"/>
    <property type="match status" value="1"/>
</dbReference>